<dbReference type="EMBL" id="SRJC01000001">
    <property type="protein sequence ID" value="TGB04111.1"/>
    <property type="molecule type" value="Genomic_DNA"/>
</dbReference>
<comment type="caution">
    <text evidence="6">The sequence shown here is derived from an EMBL/GenBank/DDBJ whole genome shotgun (WGS) entry which is preliminary data.</text>
</comment>
<keyword evidence="4 5" id="KW-0472">Membrane</keyword>
<organism evidence="6 7">
    <name type="scientific">Halobacillus salinus</name>
    <dbReference type="NCBI Taxonomy" id="192814"/>
    <lineage>
        <taxon>Bacteria</taxon>
        <taxon>Bacillati</taxon>
        <taxon>Bacillota</taxon>
        <taxon>Bacilli</taxon>
        <taxon>Bacillales</taxon>
        <taxon>Bacillaceae</taxon>
        <taxon>Halobacillus</taxon>
    </lineage>
</organism>
<dbReference type="PANTHER" id="PTHR37306:SF1">
    <property type="entry name" value="COLICIN V PRODUCTION PROTEIN"/>
    <property type="match status" value="1"/>
</dbReference>
<dbReference type="PANTHER" id="PTHR37306">
    <property type="entry name" value="COLICIN V PRODUCTION PROTEIN"/>
    <property type="match status" value="1"/>
</dbReference>
<evidence type="ECO:0000256" key="2">
    <source>
        <dbReference type="ARBA" id="ARBA00022692"/>
    </source>
</evidence>
<sequence length="180" mass="20136">MIDLLLLFILLMGIFTGLKRGFILQLFHLLGFVVAFVVAAMYYDDLSPKLTLWVPYPALPEDAAWAVFAESFDLEQAFYKAVAFAILFFGVKIVLHIIASMLDFVSELPILNSFNSLLGGVLGFVETYVILFVILYMAALVPLEPVQNALDGSFLAQLIIERTPVFSEQLRTLWIEHVAG</sequence>
<proteinExistence type="predicted"/>
<feature type="transmembrane region" description="Helical" evidence="5">
    <location>
        <begin position="117"/>
        <end position="139"/>
    </location>
</feature>
<comment type="subcellular location">
    <subcellularLocation>
        <location evidence="1">Membrane</location>
        <topology evidence="1">Multi-pass membrane protein</topology>
    </subcellularLocation>
</comment>
<keyword evidence="7" id="KW-1185">Reference proteome</keyword>
<evidence type="ECO:0000256" key="1">
    <source>
        <dbReference type="ARBA" id="ARBA00004141"/>
    </source>
</evidence>
<dbReference type="InterPro" id="IPR003825">
    <property type="entry name" value="Colicin-V_CvpA"/>
</dbReference>
<evidence type="ECO:0000313" key="6">
    <source>
        <dbReference type="EMBL" id="TGB04111.1"/>
    </source>
</evidence>
<dbReference type="GO" id="GO:0009403">
    <property type="term" value="P:toxin biosynthetic process"/>
    <property type="evidence" value="ECO:0007669"/>
    <property type="project" value="InterPro"/>
</dbReference>
<dbReference type="Pfam" id="PF02674">
    <property type="entry name" value="Colicin_V"/>
    <property type="match status" value="1"/>
</dbReference>
<dbReference type="GO" id="GO:0016020">
    <property type="term" value="C:membrane"/>
    <property type="evidence" value="ECO:0007669"/>
    <property type="project" value="UniProtKB-SubCell"/>
</dbReference>
<keyword evidence="2 5" id="KW-0812">Transmembrane</keyword>
<keyword evidence="3 5" id="KW-1133">Transmembrane helix</keyword>
<dbReference type="RefSeq" id="WP_135326713.1">
    <property type="nucleotide sequence ID" value="NZ_SRJC01000001.1"/>
</dbReference>
<dbReference type="AlphaFoldDB" id="A0A4Z0H3T9"/>
<evidence type="ECO:0000256" key="4">
    <source>
        <dbReference type="ARBA" id="ARBA00023136"/>
    </source>
</evidence>
<evidence type="ECO:0000256" key="5">
    <source>
        <dbReference type="SAM" id="Phobius"/>
    </source>
</evidence>
<evidence type="ECO:0000313" key="7">
    <source>
        <dbReference type="Proteomes" id="UP000297982"/>
    </source>
</evidence>
<reference evidence="6 7" key="1">
    <citation type="journal article" date="2003" name="Int. J. Syst. Evol. Microbiol.">
        <title>Halobacillus salinus sp. nov., isolated from a salt lake on the coast of the East Sea in Korea.</title>
        <authorList>
            <person name="Yoon J.H."/>
            <person name="Kang K.H."/>
            <person name="Park Y.H."/>
        </authorList>
    </citation>
    <scope>NUCLEOTIDE SEQUENCE [LARGE SCALE GENOMIC DNA]</scope>
    <source>
        <strain evidence="6 7">HSL-3</strain>
    </source>
</reference>
<feature type="transmembrane region" description="Helical" evidence="5">
    <location>
        <begin position="21"/>
        <end position="43"/>
    </location>
</feature>
<dbReference type="STRING" id="192814.GCA_900166575_01051"/>
<evidence type="ECO:0000256" key="3">
    <source>
        <dbReference type="ARBA" id="ARBA00022989"/>
    </source>
</evidence>
<gene>
    <name evidence="6" type="ORF">E4663_03625</name>
</gene>
<protein>
    <submittedName>
        <fullName evidence="6">CvpA family protein</fullName>
    </submittedName>
</protein>
<name>A0A4Z0H3T9_9BACI</name>
<feature type="transmembrane region" description="Helical" evidence="5">
    <location>
        <begin position="81"/>
        <end position="105"/>
    </location>
</feature>
<accession>A0A4Z0H3T9</accession>
<dbReference type="Proteomes" id="UP000297982">
    <property type="component" value="Unassembled WGS sequence"/>
</dbReference>